<organism evidence="2 3">
    <name type="scientific">Anopheles atroparvus</name>
    <name type="common">European mosquito</name>
    <dbReference type="NCBI Taxonomy" id="41427"/>
    <lineage>
        <taxon>Eukaryota</taxon>
        <taxon>Metazoa</taxon>
        <taxon>Ecdysozoa</taxon>
        <taxon>Arthropoda</taxon>
        <taxon>Hexapoda</taxon>
        <taxon>Insecta</taxon>
        <taxon>Pterygota</taxon>
        <taxon>Neoptera</taxon>
        <taxon>Endopterygota</taxon>
        <taxon>Diptera</taxon>
        <taxon>Nematocera</taxon>
        <taxon>Culicoidea</taxon>
        <taxon>Culicidae</taxon>
        <taxon>Anophelinae</taxon>
        <taxon>Anopheles</taxon>
    </lineage>
</organism>
<sequence length="76" mass="8172">VNKKGGKNGIRSDISSPNAPPKLKLPVNGYAPIAQGLTPVRAYRQDPPADEVRSAPTSNRPGFTYDEAGMQQRARP</sequence>
<evidence type="ECO:0000313" key="3">
    <source>
        <dbReference type="Proteomes" id="UP000075880"/>
    </source>
</evidence>
<dbReference type="EnsemblMetazoa" id="ENSAATROPT011822">
    <property type="protein sequence ID" value="ENSAATROPP010707"/>
    <property type="gene ID" value="ENSAATROPG009632"/>
</dbReference>
<name>A0AAG5DHL7_ANOAO</name>
<reference evidence="2" key="1">
    <citation type="submission" date="2024-04" db="UniProtKB">
        <authorList>
            <consortium name="EnsemblMetazoa"/>
        </authorList>
    </citation>
    <scope>IDENTIFICATION</scope>
    <source>
        <strain evidence="2">EBRO</strain>
    </source>
</reference>
<proteinExistence type="predicted"/>
<dbReference type="AlphaFoldDB" id="A0AAG5DHL7"/>
<feature type="region of interest" description="Disordered" evidence="1">
    <location>
        <begin position="1"/>
        <end position="76"/>
    </location>
</feature>
<protein>
    <submittedName>
        <fullName evidence="2">Uncharacterized protein</fullName>
    </submittedName>
</protein>
<keyword evidence="3" id="KW-1185">Reference proteome</keyword>
<evidence type="ECO:0000256" key="1">
    <source>
        <dbReference type="SAM" id="MobiDB-lite"/>
    </source>
</evidence>
<accession>A0AAG5DHL7</accession>
<evidence type="ECO:0000313" key="2">
    <source>
        <dbReference type="EnsemblMetazoa" id="ENSAATROPP010707"/>
    </source>
</evidence>
<dbReference type="Proteomes" id="UP000075880">
    <property type="component" value="Unassembled WGS sequence"/>
</dbReference>